<dbReference type="Proteomes" id="UP001623008">
    <property type="component" value="Unassembled WGS sequence"/>
</dbReference>
<sequence>MYMLVIISLVVLQIFTTAIVIYLYSLTKKNKGSEVEPYSQFTIGVCALGFAIVILFLFYIFVDEKFDISMNLGQVGDFVGGLTNPVLSFIALIVLLRTTLIQTVETRKTSAIMLEQQKLFEQERFESSFYQLLERYEVSAERHWRKTQSGEKYTQGIAKILELKKRREEIDTLPIRLRLIEIKKDVRKHLDNDKDKKSIIKALKVFSFLKGSNLSEKRKKYYFSIMVDAMEPCELVMFLSMAFNSRSGRKSVRAYAPLSNLKREFFVSKTVSDYYFGS</sequence>
<dbReference type="EMBL" id="JBJHQF010000008">
    <property type="protein sequence ID" value="MFK9003983.1"/>
    <property type="molecule type" value="Genomic_DNA"/>
</dbReference>
<keyword evidence="1" id="KW-1133">Transmembrane helix</keyword>
<evidence type="ECO:0000256" key="1">
    <source>
        <dbReference type="SAM" id="Phobius"/>
    </source>
</evidence>
<evidence type="ECO:0000313" key="3">
    <source>
        <dbReference type="Proteomes" id="UP001623008"/>
    </source>
</evidence>
<organism evidence="2 3">
    <name type="scientific">Pseudomonas pergaminensis</name>
    <dbReference type="NCBI Taxonomy" id="2853159"/>
    <lineage>
        <taxon>Bacteria</taxon>
        <taxon>Pseudomonadati</taxon>
        <taxon>Pseudomonadota</taxon>
        <taxon>Gammaproteobacteria</taxon>
        <taxon>Pseudomonadales</taxon>
        <taxon>Pseudomonadaceae</taxon>
        <taxon>Pseudomonas</taxon>
    </lineage>
</organism>
<reference evidence="2 3" key="1">
    <citation type="submission" date="2024-11" db="EMBL/GenBank/DDBJ databases">
        <authorList>
            <person name="Lucas J.A."/>
        </authorList>
    </citation>
    <scope>NUCLEOTIDE SEQUENCE [LARGE SCALE GENOMIC DNA]</scope>
    <source>
        <strain evidence="2 3">Z 7.15</strain>
    </source>
</reference>
<evidence type="ECO:0000313" key="2">
    <source>
        <dbReference type="EMBL" id="MFK9003983.1"/>
    </source>
</evidence>
<keyword evidence="1" id="KW-0812">Transmembrane</keyword>
<keyword evidence="3" id="KW-1185">Reference proteome</keyword>
<protein>
    <recommendedName>
        <fullName evidence="4">Phage abortive infection protein</fullName>
    </recommendedName>
</protein>
<feature type="transmembrane region" description="Helical" evidence="1">
    <location>
        <begin position="82"/>
        <end position="100"/>
    </location>
</feature>
<gene>
    <name evidence="2" type="ORF">ACJEBJ_07605</name>
</gene>
<name>A0ABW8QWH2_9PSED</name>
<keyword evidence="1" id="KW-0472">Membrane</keyword>
<feature type="transmembrane region" description="Helical" evidence="1">
    <location>
        <begin position="38"/>
        <end position="62"/>
    </location>
</feature>
<proteinExistence type="predicted"/>
<dbReference type="RefSeq" id="WP_177004017.1">
    <property type="nucleotide sequence ID" value="NZ_JBJHQF010000008.1"/>
</dbReference>
<feature type="transmembrane region" description="Helical" evidence="1">
    <location>
        <begin position="6"/>
        <end position="26"/>
    </location>
</feature>
<evidence type="ECO:0008006" key="4">
    <source>
        <dbReference type="Google" id="ProtNLM"/>
    </source>
</evidence>
<accession>A0ABW8QWH2</accession>
<comment type="caution">
    <text evidence="2">The sequence shown here is derived from an EMBL/GenBank/DDBJ whole genome shotgun (WGS) entry which is preliminary data.</text>
</comment>